<gene>
    <name evidence="1" type="ORF">LITE_LOCUS41776</name>
</gene>
<reference evidence="1" key="1">
    <citation type="submission" date="2022-08" db="EMBL/GenBank/DDBJ databases">
        <authorList>
            <person name="Gutierrez-Valencia J."/>
        </authorList>
    </citation>
    <scope>NUCLEOTIDE SEQUENCE</scope>
</reference>
<protein>
    <submittedName>
        <fullName evidence="1">Uncharacterized protein</fullName>
    </submittedName>
</protein>
<dbReference type="SUPFAM" id="SSF52058">
    <property type="entry name" value="L domain-like"/>
    <property type="match status" value="1"/>
</dbReference>
<evidence type="ECO:0000313" key="2">
    <source>
        <dbReference type="Proteomes" id="UP001154282"/>
    </source>
</evidence>
<dbReference type="InterPro" id="IPR032675">
    <property type="entry name" value="LRR_dom_sf"/>
</dbReference>
<dbReference type="PANTHER" id="PTHR47186">
    <property type="entry name" value="LEUCINE-RICH REPEAT-CONTAINING PROTEIN 57"/>
    <property type="match status" value="1"/>
</dbReference>
<proteinExistence type="predicted"/>
<organism evidence="1 2">
    <name type="scientific">Linum tenue</name>
    <dbReference type="NCBI Taxonomy" id="586396"/>
    <lineage>
        <taxon>Eukaryota</taxon>
        <taxon>Viridiplantae</taxon>
        <taxon>Streptophyta</taxon>
        <taxon>Embryophyta</taxon>
        <taxon>Tracheophyta</taxon>
        <taxon>Spermatophyta</taxon>
        <taxon>Magnoliopsida</taxon>
        <taxon>eudicotyledons</taxon>
        <taxon>Gunneridae</taxon>
        <taxon>Pentapetalae</taxon>
        <taxon>rosids</taxon>
        <taxon>fabids</taxon>
        <taxon>Malpighiales</taxon>
        <taxon>Linaceae</taxon>
        <taxon>Linum</taxon>
    </lineage>
</organism>
<comment type="caution">
    <text evidence="1">The sequence shown here is derived from an EMBL/GenBank/DDBJ whole genome shotgun (WGS) entry which is preliminary data.</text>
</comment>
<dbReference type="EMBL" id="CAMGYJ010000009">
    <property type="protein sequence ID" value="CAI0540611.1"/>
    <property type="molecule type" value="Genomic_DNA"/>
</dbReference>
<evidence type="ECO:0000313" key="1">
    <source>
        <dbReference type="EMBL" id="CAI0540611.1"/>
    </source>
</evidence>
<dbReference type="Proteomes" id="UP001154282">
    <property type="component" value="Unassembled WGS sequence"/>
</dbReference>
<dbReference type="PANTHER" id="PTHR47186:SF63">
    <property type="entry name" value="C-JID DOMAIN-CONTAINING PROTEIN"/>
    <property type="match status" value="1"/>
</dbReference>
<dbReference type="AlphaFoldDB" id="A0AAV0Q689"/>
<dbReference type="SUPFAM" id="SSF52047">
    <property type="entry name" value="RNI-like"/>
    <property type="match status" value="1"/>
</dbReference>
<accession>A0AAV0Q689</accession>
<name>A0AAV0Q689_9ROSI</name>
<dbReference type="Gene3D" id="3.80.10.10">
    <property type="entry name" value="Ribonuclease Inhibitor"/>
    <property type="match status" value="3"/>
</dbReference>
<sequence>MGALCLNIFKAKEKHNTVFETGRATEGISLDLSKANAMHLKYNTFEGMTSLRYFSFFYPPKLVNLVWLDLSYCKNLVAVPDLSRCPNLEHLYLQGCKSLSELPSHVQDMDRLIALDLRDCTNLRILPPKLNSKFLNHLRLSNCPKITCCPEISSRELEILDLMETPVKALPSAIHNIKQDGSLFLGSKRITSFLAISASLNQFQLCHTTIREMACYDDDHQSYLPRFVQLELVDNPQLKSLSRNIWKMVSQTLLLEDCPLIESLPELKQPDNGLTDLSIRGCRNLKSLPSGIDNLKSLQSLRFCGTNIKSLPACIQEFNQLSWLDFSFNKRLEFISCNMHALAQLSTLYLTGCLKIQSLQELLPNLLVLGVGGCKSLRALPSNICRLRLKELYFEDCPKLGSNLSKEIVRSFPNHATRNLHPQKTAMSISCDCIIGTTSAASWGSPVFGMGRTYSDYVYVCLTSRSSVALAMDVSMLSSLSSFNDFVVGDVECDSLDTDKQAGFVDSLE</sequence>
<keyword evidence="2" id="KW-1185">Reference proteome</keyword>